<proteinExistence type="predicted"/>
<evidence type="ECO:0000313" key="2">
    <source>
        <dbReference type="EMBL" id="KAJ7381389.1"/>
    </source>
</evidence>
<reference evidence="2" key="1">
    <citation type="submission" date="2023-01" db="EMBL/GenBank/DDBJ databases">
        <title>Genome assembly of the deep-sea coral Lophelia pertusa.</title>
        <authorList>
            <person name="Herrera S."/>
            <person name="Cordes E."/>
        </authorList>
    </citation>
    <scope>NUCLEOTIDE SEQUENCE</scope>
    <source>
        <strain evidence="2">USNM1676648</strain>
        <tissue evidence="2">Polyp</tissue>
    </source>
</reference>
<dbReference type="EMBL" id="MU826350">
    <property type="protein sequence ID" value="KAJ7381389.1"/>
    <property type="molecule type" value="Genomic_DNA"/>
</dbReference>
<comment type="caution">
    <text evidence="2">The sequence shown here is derived from an EMBL/GenBank/DDBJ whole genome shotgun (WGS) entry which is preliminary data.</text>
</comment>
<protein>
    <submittedName>
        <fullName evidence="2">Uncharacterized protein</fullName>
    </submittedName>
</protein>
<evidence type="ECO:0000313" key="3">
    <source>
        <dbReference type="Proteomes" id="UP001163046"/>
    </source>
</evidence>
<keyword evidence="3" id="KW-1185">Reference proteome</keyword>
<name>A0A9X0D1G3_9CNID</name>
<accession>A0A9X0D1G3</accession>
<sequence>MEVQPFPDEIVCFQGFGASSEDSLNSTAQSEETMWALSSVSEELPPVLMEGDEVEEVDEEETPDDTSFDII</sequence>
<dbReference type="AlphaFoldDB" id="A0A9X0D1G3"/>
<organism evidence="2 3">
    <name type="scientific">Desmophyllum pertusum</name>
    <dbReference type="NCBI Taxonomy" id="174260"/>
    <lineage>
        <taxon>Eukaryota</taxon>
        <taxon>Metazoa</taxon>
        <taxon>Cnidaria</taxon>
        <taxon>Anthozoa</taxon>
        <taxon>Hexacorallia</taxon>
        <taxon>Scleractinia</taxon>
        <taxon>Caryophylliina</taxon>
        <taxon>Caryophylliidae</taxon>
        <taxon>Desmophyllum</taxon>
    </lineage>
</organism>
<dbReference type="Proteomes" id="UP001163046">
    <property type="component" value="Unassembled WGS sequence"/>
</dbReference>
<evidence type="ECO:0000256" key="1">
    <source>
        <dbReference type="SAM" id="MobiDB-lite"/>
    </source>
</evidence>
<feature type="region of interest" description="Disordered" evidence="1">
    <location>
        <begin position="52"/>
        <end position="71"/>
    </location>
</feature>
<gene>
    <name evidence="2" type="ORF">OS493_001523</name>
</gene>